<dbReference type="InterPro" id="IPR051239">
    <property type="entry name" value="2'-dNMP_N-hydrolase"/>
</dbReference>
<evidence type="ECO:0000313" key="1">
    <source>
        <dbReference type="EMBL" id="EPQ04464.1"/>
    </source>
</evidence>
<sequence length="126" mass="14102">MAEDYTQLRLGLGDTNTREQPAEGDRFIHQRDLALLQRADLIVAEVTQPSLGVGYEVGRAVALNKRILCLFRRKSGRVLSAMIRGAADGYRFQVWDYEVGDVEVMLDRYFAANPPEQVASSLDPTT</sequence>
<name>S7MJH3_MYOBR</name>
<dbReference type="GO" id="GO:0070694">
    <property type="term" value="F:5-hydroxymethyl-dUMP N-hydrolase activity"/>
    <property type="evidence" value="ECO:0007669"/>
    <property type="project" value="TreeGrafter"/>
</dbReference>
<dbReference type="SUPFAM" id="SSF52309">
    <property type="entry name" value="N-(deoxy)ribosyltransferase-like"/>
    <property type="match status" value="1"/>
</dbReference>
<keyword evidence="2" id="KW-1185">Reference proteome</keyword>
<dbReference type="GO" id="GO:0005634">
    <property type="term" value="C:nucleus"/>
    <property type="evidence" value="ECO:0007669"/>
    <property type="project" value="TreeGrafter"/>
</dbReference>
<keyword evidence="1" id="KW-0378">Hydrolase</keyword>
<accession>S7MJH3</accession>
<dbReference type="Pfam" id="PF05014">
    <property type="entry name" value="Nuc_deoxyrib_tr"/>
    <property type="match status" value="1"/>
</dbReference>
<reference evidence="1 2" key="1">
    <citation type="journal article" date="2013" name="Nat. Commun.">
        <title>Genome analysis reveals insights into physiology and longevity of the Brandt's bat Myotis brandtii.</title>
        <authorList>
            <person name="Seim I."/>
            <person name="Fang X."/>
            <person name="Xiong Z."/>
            <person name="Lobanov A.V."/>
            <person name="Huang Z."/>
            <person name="Ma S."/>
            <person name="Feng Y."/>
            <person name="Turanov A.A."/>
            <person name="Zhu Y."/>
            <person name="Lenz T.L."/>
            <person name="Gerashchenko M.V."/>
            <person name="Fan D."/>
            <person name="Hee Yim S."/>
            <person name="Yao X."/>
            <person name="Jordan D."/>
            <person name="Xiong Y."/>
            <person name="Ma Y."/>
            <person name="Lyapunov A.N."/>
            <person name="Chen G."/>
            <person name="Kulakova O.I."/>
            <person name="Sun Y."/>
            <person name="Lee S.G."/>
            <person name="Bronson R.T."/>
            <person name="Moskalev A.A."/>
            <person name="Sunyaev S.R."/>
            <person name="Zhang G."/>
            <person name="Krogh A."/>
            <person name="Wang J."/>
            <person name="Gladyshev V.N."/>
        </authorList>
    </citation>
    <scope>NUCLEOTIDE SEQUENCE [LARGE SCALE GENOMIC DNA]</scope>
</reference>
<dbReference type="Gene3D" id="3.40.50.450">
    <property type="match status" value="1"/>
</dbReference>
<dbReference type="PANTHER" id="PTHR15364:SF0">
    <property type="entry name" value="2'-DEOXYNUCLEOSIDE 5'-PHOSPHATE N-HYDROLASE 1"/>
    <property type="match status" value="1"/>
</dbReference>
<proteinExistence type="predicted"/>
<organism evidence="1 2">
    <name type="scientific">Myotis brandtii</name>
    <name type="common">Brandt's bat</name>
    <dbReference type="NCBI Taxonomy" id="109478"/>
    <lineage>
        <taxon>Eukaryota</taxon>
        <taxon>Metazoa</taxon>
        <taxon>Chordata</taxon>
        <taxon>Craniata</taxon>
        <taxon>Vertebrata</taxon>
        <taxon>Euteleostomi</taxon>
        <taxon>Mammalia</taxon>
        <taxon>Eutheria</taxon>
        <taxon>Laurasiatheria</taxon>
        <taxon>Chiroptera</taxon>
        <taxon>Yangochiroptera</taxon>
        <taxon>Vespertilionidae</taxon>
        <taxon>Myotis</taxon>
    </lineage>
</organism>
<dbReference type="GO" id="GO:0009159">
    <property type="term" value="P:deoxyribonucleoside monophosphate catabolic process"/>
    <property type="evidence" value="ECO:0007669"/>
    <property type="project" value="TreeGrafter"/>
</dbReference>
<keyword evidence="1" id="KW-0326">Glycosidase</keyword>
<dbReference type="EMBL" id="KE161549">
    <property type="protein sequence ID" value="EPQ04464.1"/>
    <property type="molecule type" value="Genomic_DNA"/>
</dbReference>
<dbReference type="Proteomes" id="UP000052978">
    <property type="component" value="Unassembled WGS sequence"/>
</dbReference>
<dbReference type="AlphaFoldDB" id="S7MJH3"/>
<dbReference type="PANTHER" id="PTHR15364">
    <property type="entry name" value="2'-DEOXYNUCLEOSIDE 5'-PHOSPHATE N-HYDROLASE 1"/>
    <property type="match status" value="1"/>
</dbReference>
<dbReference type="InterPro" id="IPR007710">
    <property type="entry name" value="Nucleoside_deoxyribTrfase"/>
</dbReference>
<protein>
    <submittedName>
        <fullName evidence="1">Deoxyribonucleoside 5'-monophosphate N-glycosidase</fullName>
    </submittedName>
</protein>
<dbReference type="eggNOG" id="ENOG502S2J2">
    <property type="taxonomic scope" value="Eukaryota"/>
</dbReference>
<evidence type="ECO:0000313" key="2">
    <source>
        <dbReference type="Proteomes" id="UP000052978"/>
    </source>
</evidence>
<gene>
    <name evidence="1" type="ORF">D623_10026132</name>
</gene>